<dbReference type="EMBL" id="JBANMG010000003">
    <property type="protein sequence ID" value="KAK6955015.1"/>
    <property type="molecule type" value="Genomic_DNA"/>
</dbReference>
<accession>A0AAX6MQW7</accession>
<organism evidence="2 3">
    <name type="scientific">Daldinia eschscholtzii</name>
    <dbReference type="NCBI Taxonomy" id="292717"/>
    <lineage>
        <taxon>Eukaryota</taxon>
        <taxon>Fungi</taxon>
        <taxon>Dikarya</taxon>
        <taxon>Ascomycota</taxon>
        <taxon>Pezizomycotina</taxon>
        <taxon>Sordariomycetes</taxon>
        <taxon>Xylariomycetidae</taxon>
        <taxon>Xylariales</taxon>
        <taxon>Hypoxylaceae</taxon>
        <taxon>Daldinia</taxon>
    </lineage>
</organism>
<reference evidence="2 3" key="1">
    <citation type="journal article" date="2024" name="Front Chem Biol">
        <title>Unveiling the potential of Daldinia eschscholtzii MFLUCC 19-0629 through bioactivity and bioinformatics studies for enhanced sustainable agriculture production.</title>
        <authorList>
            <person name="Brooks S."/>
            <person name="Weaver J.A."/>
            <person name="Klomchit A."/>
            <person name="Alharthi S.A."/>
            <person name="Onlamun T."/>
            <person name="Nurani R."/>
            <person name="Vong T.K."/>
            <person name="Alberti F."/>
            <person name="Greco C."/>
        </authorList>
    </citation>
    <scope>NUCLEOTIDE SEQUENCE [LARGE SCALE GENOMIC DNA]</scope>
    <source>
        <strain evidence="2">MFLUCC 19-0629</strain>
    </source>
</reference>
<comment type="caution">
    <text evidence="2">The sequence shown here is derived from an EMBL/GenBank/DDBJ whole genome shotgun (WGS) entry which is preliminary data.</text>
</comment>
<evidence type="ECO:0000313" key="3">
    <source>
        <dbReference type="Proteomes" id="UP001369815"/>
    </source>
</evidence>
<protein>
    <submittedName>
        <fullName evidence="2">Uncharacterized protein</fullName>
    </submittedName>
</protein>
<evidence type="ECO:0000256" key="1">
    <source>
        <dbReference type="SAM" id="MobiDB-lite"/>
    </source>
</evidence>
<gene>
    <name evidence="2" type="ORF">Daesc_002645</name>
</gene>
<dbReference type="Proteomes" id="UP001369815">
    <property type="component" value="Unassembled WGS sequence"/>
</dbReference>
<dbReference type="AlphaFoldDB" id="A0AAX6MQW7"/>
<name>A0AAX6MQW7_9PEZI</name>
<sequence>MASRGSCRHKGLETSMEEDGSADKDAIQLINDADSPDHNINHAFKRSGIRSLDRTGYHEEKHLGDENIDLAGGVLYELIEVDCDRTDDPGAAFQRWKYDHLRRYADLELPHVPHMTTITSSIIPTKKLTQWRSEHPDKYPFVLSDSTPSAERASMDPSCIRNRKAWLIDHTLYISSRNDGTRPLNSPNPKKFHEMQWSHECSTQGRLIEERDVMVTSQDRPSAGSLPGTADALLDNPKPCKGLRGYSSKSSLFSKISEKINIHKQKPELDQRRCSWIPGALTFDSTSSLRTKRACPDVATIPLPGGCEIPNAIFARKYLLVGASDSLPPCLPLRQMPTAESKATDTIVTAASNGSLERAPRWSFRGPFTPQLNFDGGLDYQWNHNELTTTCSRFDLDGSIDGASTAQSGDRFEEDSLERIEQHADFRRISTKRQGIVFEPDQVVDDKRDSIQLLANYTTSNVSMSNSLGEITPRGFNRATREELQFDEPSTLSTRGLSTLSDYKHVRLSSIREK</sequence>
<keyword evidence="3" id="KW-1185">Reference proteome</keyword>
<feature type="region of interest" description="Disordered" evidence="1">
    <location>
        <begin position="1"/>
        <end position="21"/>
    </location>
</feature>
<evidence type="ECO:0000313" key="2">
    <source>
        <dbReference type="EMBL" id="KAK6955015.1"/>
    </source>
</evidence>
<proteinExistence type="predicted"/>